<dbReference type="AlphaFoldDB" id="A0A1H5PBY2"/>
<accession>A0A1H5PBY2</accession>
<evidence type="ECO:0000259" key="2">
    <source>
        <dbReference type="Pfam" id="PF12972"/>
    </source>
</evidence>
<dbReference type="Pfam" id="PF05089">
    <property type="entry name" value="NAGLU"/>
    <property type="match status" value="1"/>
</dbReference>
<dbReference type="EMBL" id="FNUC01000004">
    <property type="protein sequence ID" value="SEF11422.1"/>
    <property type="molecule type" value="Genomic_DNA"/>
</dbReference>
<dbReference type="RefSeq" id="WP_069109842.1">
    <property type="nucleotide sequence ID" value="NZ_FNUC01000004.1"/>
</dbReference>
<evidence type="ECO:0000259" key="1">
    <source>
        <dbReference type="Pfam" id="PF05089"/>
    </source>
</evidence>
<gene>
    <name evidence="3" type="ORF">SAMN04488561_4070</name>
</gene>
<protein>
    <submittedName>
        <fullName evidence="3">Alpha-N-acetylglucosaminidase</fullName>
    </submittedName>
</protein>
<name>A0A1H5PBY2_9ACTN</name>
<proteinExistence type="predicted"/>
<evidence type="ECO:0000313" key="4">
    <source>
        <dbReference type="Proteomes" id="UP000181980"/>
    </source>
</evidence>
<dbReference type="PANTHER" id="PTHR12872">
    <property type="entry name" value="ALPHA-N-ACETYLGLUCOSAMINIDASE"/>
    <property type="match status" value="1"/>
</dbReference>
<feature type="domain" description="Alpha-N-acetylglucosaminidase C-terminal" evidence="2">
    <location>
        <begin position="431"/>
        <end position="697"/>
    </location>
</feature>
<sequence length="717" mass="80546">MNGAHEAAVRELAERVAGAGFARRLAIRWDPGLGRGFRHRVRDSRLELTASDPVSACAGLHDHLRRQHGTAVHWPTRTPLDVTPVAEAPERTVRARVRDQYMLNFCTFSYSTAHWSWPDWEREIDWMALHGITMPLALAGHEAVLADVYRRFGLDDETILSFLGEPLYLPFQYMGCRDGRRVQLTADDLERRARLGRRIVERMRSLGMTPVLPGFTGHVPRGLAPDATRPRRWQDNTTWFLDPGDARFARLAAEVVRVQQERFGAVTHIASDPFIETPPADEDDDFPTRVAGELVRGFRDAEPDAVWVLQAWPFAYQADYWTHERVRAFLDAVPHDALLVLDLWAEHAPVWPRQDGFSGRTWQWCGLLNFGGRSDAVADLPRARDQFEAALASARPPTGLGLTMESIHHNGVFFELLADLAWGDRPDLDAWVRRFAADRYGRRDDRLEDAWSGLLATIYDARGRPIFPETFHGVLVRRPTLAWVDDPAALRSDVESQRWFDPDRFATSWRLLVDVLDDDPALASGPLGLDLVELAQAACSRIADELVVRIAEQPDPARRRALAERLGTELDGFDELFATRAESRLSTWEDAAARAAADGVDPAELVGSARRLVTSWNETPKTTLEDYSGRLWRGLVGGRYKRRLAAWAAAVELAGTDRPRAEAQLDRDLDDLHRRFVDGGADAPAVPLDRLAAISRRAISAFTDIIATPPAERTTHP</sequence>
<dbReference type="Proteomes" id="UP000181980">
    <property type="component" value="Unassembled WGS sequence"/>
</dbReference>
<dbReference type="Gene3D" id="3.20.20.80">
    <property type="entry name" value="Glycosidases"/>
    <property type="match status" value="1"/>
</dbReference>
<feature type="domain" description="Alpha-N-acetylglucosaminidase tim-barrel" evidence="1">
    <location>
        <begin position="101"/>
        <end position="423"/>
    </location>
</feature>
<dbReference type="STRING" id="561176.SAMN04488561_4070"/>
<reference evidence="4" key="1">
    <citation type="submission" date="2016-10" db="EMBL/GenBank/DDBJ databases">
        <authorList>
            <person name="Varghese N."/>
            <person name="Submissions S."/>
        </authorList>
    </citation>
    <scope>NUCLEOTIDE SEQUENCE [LARGE SCALE GENOMIC DNA]</scope>
    <source>
        <strain evidence="4">DSM 45237</strain>
    </source>
</reference>
<dbReference type="InterPro" id="IPR024732">
    <property type="entry name" value="NAGLU_C"/>
</dbReference>
<keyword evidence="4" id="KW-1185">Reference proteome</keyword>
<dbReference type="Gene3D" id="1.20.120.670">
    <property type="entry name" value="N-acetyl-b-d-glucoasminidase"/>
    <property type="match status" value="1"/>
</dbReference>
<dbReference type="PANTHER" id="PTHR12872:SF1">
    <property type="entry name" value="ALPHA-N-ACETYLGLUCOSAMINIDASE"/>
    <property type="match status" value="1"/>
</dbReference>
<dbReference type="InterPro" id="IPR024733">
    <property type="entry name" value="NAGLU_tim-barrel"/>
</dbReference>
<dbReference type="InterPro" id="IPR007781">
    <property type="entry name" value="NAGLU"/>
</dbReference>
<dbReference type="Pfam" id="PF12972">
    <property type="entry name" value="NAGLU_C"/>
    <property type="match status" value="1"/>
</dbReference>
<organism evidence="3 4">
    <name type="scientific">Jiangella alba</name>
    <dbReference type="NCBI Taxonomy" id="561176"/>
    <lineage>
        <taxon>Bacteria</taxon>
        <taxon>Bacillati</taxon>
        <taxon>Actinomycetota</taxon>
        <taxon>Actinomycetes</taxon>
        <taxon>Jiangellales</taxon>
        <taxon>Jiangellaceae</taxon>
        <taxon>Jiangella</taxon>
    </lineage>
</organism>
<evidence type="ECO:0000313" key="3">
    <source>
        <dbReference type="EMBL" id="SEF11422.1"/>
    </source>
</evidence>